<keyword evidence="1" id="KW-0805">Transcription regulation</keyword>
<proteinExistence type="predicted"/>
<dbReference type="Gene3D" id="4.10.240.10">
    <property type="entry name" value="Zn(2)-C6 fungal-type DNA-binding domain"/>
    <property type="match status" value="1"/>
</dbReference>
<dbReference type="PROSITE" id="PS50048">
    <property type="entry name" value="ZN2_CY6_FUNGAL_2"/>
    <property type="match status" value="1"/>
</dbReference>
<dbReference type="Proteomes" id="UP000054771">
    <property type="component" value="Unassembled WGS sequence"/>
</dbReference>
<dbReference type="GO" id="GO:0001228">
    <property type="term" value="F:DNA-binding transcription activator activity, RNA polymerase II-specific"/>
    <property type="evidence" value="ECO:0007669"/>
    <property type="project" value="TreeGrafter"/>
</dbReference>
<protein>
    <recommendedName>
        <fullName evidence="6">Zn(2)-C6 fungal-type domain-containing protein</fullName>
    </recommendedName>
</protein>
<dbReference type="Pfam" id="PF00172">
    <property type="entry name" value="Zn_clus"/>
    <property type="match status" value="1"/>
</dbReference>
<feature type="region of interest" description="Disordered" evidence="5">
    <location>
        <begin position="41"/>
        <end position="76"/>
    </location>
</feature>
<evidence type="ECO:0000256" key="3">
    <source>
        <dbReference type="ARBA" id="ARBA00023163"/>
    </source>
</evidence>
<organism evidence="7 8">
    <name type="scientific">Aspergillus calidoustus</name>
    <dbReference type="NCBI Taxonomy" id="454130"/>
    <lineage>
        <taxon>Eukaryota</taxon>
        <taxon>Fungi</taxon>
        <taxon>Dikarya</taxon>
        <taxon>Ascomycota</taxon>
        <taxon>Pezizomycotina</taxon>
        <taxon>Eurotiomycetes</taxon>
        <taxon>Eurotiomycetidae</taxon>
        <taxon>Eurotiales</taxon>
        <taxon>Aspergillaceae</taxon>
        <taxon>Aspergillus</taxon>
        <taxon>Aspergillus subgen. Nidulantes</taxon>
    </lineage>
</organism>
<dbReference type="InterPro" id="IPR053157">
    <property type="entry name" value="Sterol_Uptake_Regulator"/>
</dbReference>
<reference evidence="8" key="1">
    <citation type="journal article" date="2016" name="Genome Announc.">
        <title>Draft genome sequences of fungus Aspergillus calidoustus.</title>
        <authorList>
            <person name="Horn F."/>
            <person name="Linde J."/>
            <person name="Mattern D.J."/>
            <person name="Walther G."/>
            <person name="Guthke R."/>
            <person name="Scherlach K."/>
            <person name="Martin K."/>
            <person name="Brakhage A.A."/>
            <person name="Petzke L."/>
            <person name="Valiante V."/>
        </authorList>
    </citation>
    <scope>NUCLEOTIDE SEQUENCE [LARGE SCALE GENOMIC DNA]</scope>
    <source>
        <strain evidence="8">SF006504</strain>
    </source>
</reference>
<keyword evidence="4" id="KW-0539">Nucleus</keyword>
<sequence>MAQRRSHQKSRHGCLECKRRRVKCDESRPVCANCARRQTDCEYDSSGPLRWMTDEPSRSPRPLSDRQQAPPSPDFSLFGQFRSNNSSNNGEAPLAPLNLCDLELLLQWVNATSMVMSRGQHTDKIWRTYVPEEGVSHPFLMHGILALSAVHIARTRAPRASADNGQLGRDYLQIAVSHHNQALALFREQLDDINPANGKAMFAFASITVLYAFGFPRTPDPGSTAVGDLVQAFVLVRGVQYVLNQAMNTLFEDRAWAPLRDITEYDPTLPIEARPAIEQLHMANEACTRQDPILHDSSLYQEAIDHLADLSAAVKGGLGFFVACRWAIKLQPAFVDRIRDRRPLALAILAHWCALVARLQDVWFGIEWGTRVAQEIWYVLDDNWRPLIHGCMEQIFGEQYLMIER</sequence>
<evidence type="ECO:0000256" key="5">
    <source>
        <dbReference type="SAM" id="MobiDB-lite"/>
    </source>
</evidence>
<dbReference type="PANTHER" id="PTHR47784">
    <property type="entry name" value="STEROL UPTAKE CONTROL PROTEIN 2"/>
    <property type="match status" value="1"/>
</dbReference>
<dbReference type="AlphaFoldDB" id="A0A0U5G4X9"/>
<evidence type="ECO:0000259" key="6">
    <source>
        <dbReference type="PROSITE" id="PS50048"/>
    </source>
</evidence>
<evidence type="ECO:0000256" key="1">
    <source>
        <dbReference type="ARBA" id="ARBA00023015"/>
    </source>
</evidence>
<keyword evidence="3" id="KW-0804">Transcription</keyword>
<dbReference type="EMBL" id="CDMC01000008">
    <property type="protein sequence ID" value="CEL06779.1"/>
    <property type="molecule type" value="Genomic_DNA"/>
</dbReference>
<dbReference type="InterPro" id="IPR036864">
    <property type="entry name" value="Zn2-C6_fun-type_DNA-bd_sf"/>
</dbReference>
<dbReference type="SUPFAM" id="SSF57701">
    <property type="entry name" value="Zn2/Cys6 DNA-binding domain"/>
    <property type="match status" value="1"/>
</dbReference>
<name>A0A0U5G4X9_ASPCI</name>
<keyword evidence="8" id="KW-1185">Reference proteome</keyword>
<dbReference type="SMART" id="SM00066">
    <property type="entry name" value="GAL4"/>
    <property type="match status" value="1"/>
</dbReference>
<dbReference type="OrthoDB" id="4937900at2759"/>
<dbReference type="GO" id="GO:0003677">
    <property type="term" value="F:DNA binding"/>
    <property type="evidence" value="ECO:0007669"/>
    <property type="project" value="UniProtKB-KW"/>
</dbReference>
<dbReference type="GO" id="GO:0008270">
    <property type="term" value="F:zinc ion binding"/>
    <property type="evidence" value="ECO:0007669"/>
    <property type="project" value="InterPro"/>
</dbReference>
<accession>A0A0U5G4X9</accession>
<dbReference type="InterPro" id="IPR001138">
    <property type="entry name" value="Zn2Cys6_DnaBD"/>
</dbReference>
<evidence type="ECO:0000256" key="4">
    <source>
        <dbReference type="ARBA" id="ARBA00023242"/>
    </source>
</evidence>
<gene>
    <name evidence="7" type="ORF">ASPCAL09951</name>
</gene>
<evidence type="ECO:0000313" key="8">
    <source>
        <dbReference type="Proteomes" id="UP000054771"/>
    </source>
</evidence>
<dbReference type="CDD" id="cd00067">
    <property type="entry name" value="GAL4"/>
    <property type="match status" value="1"/>
</dbReference>
<dbReference type="InterPro" id="IPR021858">
    <property type="entry name" value="Fun_TF"/>
</dbReference>
<dbReference type="PANTHER" id="PTHR47784:SF5">
    <property type="entry name" value="STEROL UPTAKE CONTROL PROTEIN 2"/>
    <property type="match status" value="1"/>
</dbReference>
<keyword evidence="2" id="KW-0238">DNA-binding</keyword>
<dbReference type="STRING" id="454130.A0A0U5G4X9"/>
<dbReference type="PROSITE" id="PS00463">
    <property type="entry name" value="ZN2_CY6_FUNGAL_1"/>
    <property type="match status" value="1"/>
</dbReference>
<evidence type="ECO:0000256" key="2">
    <source>
        <dbReference type="ARBA" id="ARBA00023125"/>
    </source>
</evidence>
<dbReference type="Pfam" id="PF11951">
    <property type="entry name" value="Fungal_trans_2"/>
    <property type="match status" value="1"/>
</dbReference>
<dbReference type="OMA" id="RHSECEY"/>
<feature type="domain" description="Zn(2)-C6 fungal-type" evidence="6">
    <location>
        <begin position="13"/>
        <end position="43"/>
    </location>
</feature>
<evidence type="ECO:0000313" key="7">
    <source>
        <dbReference type="EMBL" id="CEL06779.1"/>
    </source>
</evidence>